<feature type="domain" description="Radical SAM core" evidence="14">
    <location>
        <begin position="106"/>
        <end position="321"/>
    </location>
</feature>
<dbReference type="PANTHER" id="PTHR30538:SF1">
    <property type="entry name" value="L-LYSINE 2,3-AMINOMUTASE"/>
    <property type="match status" value="1"/>
</dbReference>
<organism evidence="15 16">
    <name type="scientific">Alteromonas arenosi</name>
    <dbReference type="NCBI Taxonomy" id="3055817"/>
    <lineage>
        <taxon>Bacteria</taxon>
        <taxon>Pseudomonadati</taxon>
        <taxon>Pseudomonadota</taxon>
        <taxon>Gammaproteobacteria</taxon>
        <taxon>Alteromonadales</taxon>
        <taxon>Alteromonadaceae</taxon>
        <taxon>Alteromonas/Salinimonas group</taxon>
        <taxon>Alteromonas</taxon>
    </lineage>
</organism>
<evidence type="ECO:0000256" key="9">
    <source>
        <dbReference type="ARBA" id="ARBA00022898"/>
    </source>
</evidence>
<keyword evidence="11" id="KW-0411">Iron-sulfur</keyword>
<comment type="catalytic activity">
    <reaction evidence="1">
        <text>L-lysine = D-beta-lysine</text>
        <dbReference type="Rhea" id="RHEA:44148"/>
        <dbReference type="ChEBI" id="CHEBI:32551"/>
        <dbReference type="ChEBI" id="CHEBI:84138"/>
    </reaction>
</comment>
<dbReference type="NCBIfam" id="TIGR03821">
    <property type="entry name" value="EFP_modif_epmB"/>
    <property type="match status" value="1"/>
</dbReference>
<reference evidence="15 16" key="1">
    <citation type="submission" date="2023-06" db="EMBL/GenBank/DDBJ databases">
        <title>Alteromonas sp. ASW11-36 isolated from intertidal sand.</title>
        <authorList>
            <person name="Li Y."/>
        </authorList>
    </citation>
    <scope>NUCLEOTIDE SEQUENCE [LARGE SCALE GENOMIC DNA]</scope>
    <source>
        <strain evidence="15 16">ASW11-36</strain>
    </source>
</reference>
<evidence type="ECO:0000256" key="11">
    <source>
        <dbReference type="ARBA" id="ARBA00023014"/>
    </source>
</evidence>
<gene>
    <name evidence="15" type="primary">epmB</name>
    <name evidence="15" type="ORF">QTP81_13980</name>
</gene>
<evidence type="ECO:0000256" key="4">
    <source>
        <dbReference type="ARBA" id="ARBA00008703"/>
    </source>
</evidence>
<keyword evidence="8" id="KW-0479">Metal-binding</keyword>
<keyword evidence="16" id="KW-1185">Reference proteome</keyword>
<comment type="cofactor">
    <cofactor evidence="2">
        <name>pyridoxal 5'-phosphate</name>
        <dbReference type="ChEBI" id="CHEBI:597326"/>
    </cofactor>
</comment>
<sequence>MAQIIPKKPVSVESNWQKELALSFTDPVKLLEYLQINPADYALDAQARRLFPMRVPRHFAQLMRVGDPRDPLLLQVMPNRAEFDSPTGYVTDPLEEQSTRQPGMLHKYKSRVLMIVRGGCAVNCRYCFRRHFPYADNSPNIQQLQNNLAAIAADTNINEVILSGGDPLMAKDSHLARLASDISAIPHIKRLRIHTRLPVVLPQRIDDSFVQWFSELKLQRVLVLHINHANEVSPQLAERLASLQRAGVMLLNQAVLLKGVNDSVEAQVALSEALFAAGIMPYYLHLLDKVQGAAHFDISDEKARELMHGMLTELPGFLVPKLVREEAGKTAKSPIDLHFN</sequence>
<evidence type="ECO:0000256" key="1">
    <source>
        <dbReference type="ARBA" id="ARBA00001352"/>
    </source>
</evidence>
<dbReference type="SFLD" id="SFLDG01070">
    <property type="entry name" value="PLP-dependent"/>
    <property type="match status" value="1"/>
</dbReference>
<dbReference type="CDD" id="cd01335">
    <property type="entry name" value="Radical_SAM"/>
    <property type="match status" value="1"/>
</dbReference>
<dbReference type="NCBIfam" id="TIGR00238">
    <property type="entry name" value="KamA family radical SAM protein"/>
    <property type="match status" value="1"/>
</dbReference>
<dbReference type="PIRSF" id="PIRSF004911">
    <property type="entry name" value="DUF160"/>
    <property type="match status" value="1"/>
</dbReference>
<keyword evidence="10" id="KW-0408">Iron</keyword>
<dbReference type="InterPro" id="IPR022462">
    <property type="entry name" value="EpmB"/>
</dbReference>
<comment type="cofactor">
    <cofactor evidence="3">
        <name>[4Fe-4S] cluster</name>
        <dbReference type="ChEBI" id="CHEBI:49883"/>
    </cofactor>
</comment>
<evidence type="ECO:0000256" key="2">
    <source>
        <dbReference type="ARBA" id="ARBA00001933"/>
    </source>
</evidence>
<proteinExistence type="inferred from homology"/>
<keyword evidence="12" id="KW-0413">Isomerase</keyword>
<evidence type="ECO:0000256" key="3">
    <source>
        <dbReference type="ARBA" id="ARBA00001966"/>
    </source>
</evidence>
<evidence type="ECO:0000259" key="14">
    <source>
        <dbReference type="PROSITE" id="PS51918"/>
    </source>
</evidence>
<dbReference type="PROSITE" id="PS51918">
    <property type="entry name" value="RADICAL_SAM"/>
    <property type="match status" value="1"/>
</dbReference>
<evidence type="ECO:0000313" key="15">
    <source>
        <dbReference type="EMBL" id="MDM7861706.1"/>
    </source>
</evidence>
<dbReference type="RefSeq" id="WP_289366360.1">
    <property type="nucleotide sequence ID" value="NZ_JAUCBP010000012.1"/>
</dbReference>
<dbReference type="InterPro" id="IPR013785">
    <property type="entry name" value="Aldolase_TIM"/>
</dbReference>
<dbReference type="SUPFAM" id="SSF102114">
    <property type="entry name" value="Radical SAM enzymes"/>
    <property type="match status" value="1"/>
</dbReference>
<dbReference type="PANTHER" id="PTHR30538">
    <property type="entry name" value="LYSINE 2,3-AMINOMUTASE-RELATED"/>
    <property type="match status" value="1"/>
</dbReference>
<dbReference type="Pfam" id="PF04055">
    <property type="entry name" value="Radical_SAM"/>
    <property type="match status" value="1"/>
</dbReference>
<evidence type="ECO:0000256" key="5">
    <source>
        <dbReference type="ARBA" id="ARBA00022363"/>
    </source>
</evidence>
<comment type="similarity">
    <text evidence="4">Belongs to the radical SAM superfamily. KamA family.</text>
</comment>
<protein>
    <recommendedName>
        <fullName evidence="5">L-lysine 2,3-aminomutase</fullName>
    </recommendedName>
    <alternativeName>
        <fullName evidence="13">EF-P post-translational modification enzyme B</fullName>
    </alternativeName>
</protein>
<evidence type="ECO:0000256" key="7">
    <source>
        <dbReference type="ARBA" id="ARBA00022691"/>
    </source>
</evidence>
<dbReference type="SFLD" id="SFLDS00029">
    <property type="entry name" value="Radical_SAM"/>
    <property type="match status" value="1"/>
</dbReference>
<dbReference type="InterPro" id="IPR007197">
    <property type="entry name" value="rSAM"/>
</dbReference>
<dbReference type="Gene3D" id="3.20.20.70">
    <property type="entry name" value="Aldolase class I"/>
    <property type="match status" value="1"/>
</dbReference>
<evidence type="ECO:0000256" key="12">
    <source>
        <dbReference type="ARBA" id="ARBA00023235"/>
    </source>
</evidence>
<accession>A0ABT7SZW0</accession>
<dbReference type="EMBL" id="JAUCBP010000012">
    <property type="protein sequence ID" value="MDM7861706.1"/>
    <property type="molecule type" value="Genomic_DNA"/>
</dbReference>
<dbReference type="SFLD" id="SFLDF00314">
    <property type="entry name" value="L-lysine_2_3-aminomutase_(yjeK"/>
    <property type="match status" value="1"/>
</dbReference>
<evidence type="ECO:0000256" key="6">
    <source>
        <dbReference type="ARBA" id="ARBA00022485"/>
    </source>
</evidence>
<keyword evidence="6" id="KW-0004">4Fe-4S</keyword>
<dbReference type="InterPro" id="IPR003739">
    <property type="entry name" value="Lys_aminomutase/Glu_NH3_mut"/>
</dbReference>
<name>A0ABT7SZW0_9ALTE</name>
<comment type="caution">
    <text evidence="15">The sequence shown here is derived from an EMBL/GenBank/DDBJ whole genome shotgun (WGS) entry which is preliminary data.</text>
</comment>
<dbReference type="Proteomes" id="UP001234343">
    <property type="component" value="Unassembled WGS sequence"/>
</dbReference>
<keyword evidence="9" id="KW-0663">Pyridoxal phosphate</keyword>
<evidence type="ECO:0000256" key="10">
    <source>
        <dbReference type="ARBA" id="ARBA00023004"/>
    </source>
</evidence>
<evidence type="ECO:0000313" key="16">
    <source>
        <dbReference type="Proteomes" id="UP001234343"/>
    </source>
</evidence>
<dbReference type="InterPro" id="IPR058240">
    <property type="entry name" value="rSAM_sf"/>
</dbReference>
<evidence type="ECO:0000256" key="13">
    <source>
        <dbReference type="ARBA" id="ARBA00030756"/>
    </source>
</evidence>
<evidence type="ECO:0000256" key="8">
    <source>
        <dbReference type="ARBA" id="ARBA00022723"/>
    </source>
</evidence>
<keyword evidence="7" id="KW-0949">S-adenosyl-L-methionine</keyword>